<dbReference type="RefSeq" id="XP_020115342.1">
    <property type="nucleotide sequence ID" value="XM_020265435.1"/>
</dbReference>
<feature type="compositionally biased region" description="Polar residues" evidence="1">
    <location>
        <begin position="108"/>
        <end position="119"/>
    </location>
</feature>
<feature type="compositionally biased region" description="Polar residues" evidence="1">
    <location>
        <begin position="361"/>
        <end position="370"/>
    </location>
</feature>
<feature type="compositionally biased region" description="Basic and acidic residues" evidence="1">
    <location>
        <begin position="95"/>
        <end position="107"/>
    </location>
</feature>
<reference evidence="2 3" key="1">
    <citation type="submission" date="2015-06" db="EMBL/GenBank/DDBJ databases">
        <title>Talaromyces atroroseus IBT 11181 draft genome.</title>
        <authorList>
            <person name="Rasmussen K.B."/>
            <person name="Rasmussen S."/>
            <person name="Petersen B."/>
            <person name="Sicheritz-Ponten T."/>
            <person name="Mortensen U.H."/>
            <person name="Thrane U."/>
        </authorList>
    </citation>
    <scope>NUCLEOTIDE SEQUENCE [LARGE SCALE GENOMIC DNA]</scope>
    <source>
        <strain evidence="2 3">IBT 11181</strain>
    </source>
</reference>
<dbReference type="AlphaFoldDB" id="A0A1Q5Q602"/>
<dbReference type="InterPro" id="IPR001005">
    <property type="entry name" value="SANT/Myb"/>
</dbReference>
<sequence length="623" mass="68691">MAYISLDNRVEYDPQPKKSSKGRPISDGVSSFQTTSPLLGHPASGDICATVVPPASASKDLSSFANINSATTEPRIDIEKSCPPPAAALVASNAFDEKDKNKDHSTYDQKVNQETCQSPTEKIHDNHYAEHYTEENTRLCEPSETTETSLAEDLTVTRSLEIGMSPLLSDGEIERHRSPVAEKFLGEMPSTVPDDPIAWAAQSDATCIDQRSPSPAITSTGDAMCLDTLADKGRQQSVCQHSLIAEATVAQSEPSQTRQVNRSQQGRNTLVGMPCKSLPVVVHRRPLQSSKVSRTTRQSCRSRFIPSTDSDDPGDSDYHEHSQAESQIEDDEPVARPAKRKRTANTGMNASQLRKKRVQAHSYQRSSSLRVASPESAIHSSTSPETIRIQGQFLRKVSLSRVEYCCCVAEDENSAVSNPISSDIWASFKKLADKGGQSTGMPDFQAIDIEGLFTRELKPCGYIWSFNFKEKHAKSPENHSLPQEGRVSPTLDDLVVDSQTSPRADECVPPKGKDYTAEEDELIVHLKETEKLSWSRIAARFPKRTQMALQFLGDLSILVYIPPSLILEGCRTRPRTSESRSFQKSKCLHRLTLSLVNSKAKAMYINVTLEAEKATRAAKPGTR</sequence>
<feature type="compositionally biased region" description="Polar residues" evidence="1">
    <location>
        <begin position="250"/>
        <end position="268"/>
    </location>
</feature>
<feature type="region of interest" description="Disordered" evidence="1">
    <location>
        <begin position="250"/>
        <end position="384"/>
    </location>
</feature>
<feature type="compositionally biased region" description="Polar residues" evidence="1">
    <location>
        <begin position="287"/>
        <end position="301"/>
    </location>
</feature>
<proteinExistence type="predicted"/>
<dbReference type="CDD" id="cd00167">
    <property type="entry name" value="SANT"/>
    <property type="match status" value="1"/>
</dbReference>
<feature type="compositionally biased region" description="Polar residues" evidence="1">
    <location>
        <begin position="28"/>
        <end position="37"/>
    </location>
</feature>
<dbReference type="Proteomes" id="UP000214365">
    <property type="component" value="Unassembled WGS sequence"/>
</dbReference>
<dbReference type="GeneID" id="31009266"/>
<feature type="region of interest" description="Disordered" evidence="1">
    <location>
        <begin position="91"/>
        <end position="119"/>
    </location>
</feature>
<comment type="caution">
    <text evidence="2">The sequence shown here is derived from an EMBL/GenBank/DDBJ whole genome shotgun (WGS) entry which is preliminary data.</text>
</comment>
<dbReference type="EMBL" id="LFMY01000029">
    <property type="protein sequence ID" value="OKL55221.1"/>
    <property type="molecule type" value="Genomic_DNA"/>
</dbReference>
<dbReference type="OrthoDB" id="4223402at2759"/>
<feature type="region of interest" description="Disordered" evidence="1">
    <location>
        <begin position="1"/>
        <end position="38"/>
    </location>
</feature>
<keyword evidence="3" id="KW-1185">Reference proteome</keyword>
<organism evidence="2 3">
    <name type="scientific">Talaromyces atroroseus</name>
    <dbReference type="NCBI Taxonomy" id="1441469"/>
    <lineage>
        <taxon>Eukaryota</taxon>
        <taxon>Fungi</taxon>
        <taxon>Dikarya</taxon>
        <taxon>Ascomycota</taxon>
        <taxon>Pezizomycotina</taxon>
        <taxon>Eurotiomycetes</taxon>
        <taxon>Eurotiomycetidae</taxon>
        <taxon>Eurotiales</taxon>
        <taxon>Trichocomaceae</taxon>
        <taxon>Talaromyces</taxon>
        <taxon>Talaromyces sect. Trachyspermi</taxon>
    </lineage>
</organism>
<evidence type="ECO:0008006" key="4">
    <source>
        <dbReference type="Google" id="ProtNLM"/>
    </source>
</evidence>
<gene>
    <name evidence="2" type="ORF">UA08_09510</name>
</gene>
<name>A0A1Q5Q602_TALAT</name>
<evidence type="ECO:0000256" key="1">
    <source>
        <dbReference type="SAM" id="MobiDB-lite"/>
    </source>
</evidence>
<protein>
    <recommendedName>
        <fullName evidence="4">Myb-like domain-containing protein</fullName>
    </recommendedName>
</protein>
<evidence type="ECO:0000313" key="2">
    <source>
        <dbReference type="EMBL" id="OKL55221.1"/>
    </source>
</evidence>
<evidence type="ECO:0000313" key="3">
    <source>
        <dbReference type="Proteomes" id="UP000214365"/>
    </source>
</evidence>
<accession>A0A1Q5Q602</accession>